<reference evidence="1" key="1">
    <citation type="journal article" date="2020" name="J Insects Food Feed">
        <title>The yellow mealworm (Tenebrio molitor) genome: a resource for the emerging insects as food and feed industry.</title>
        <authorList>
            <person name="Eriksson T."/>
            <person name="Andere A."/>
            <person name="Kelstrup H."/>
            <person name="Emery V."/>
            <person name="Picard C."/>
        </authorList>
    </citation>
    <scope>NUCLEOTIDE SEQUENCE</scope>
    <source>
        <strain evidence="1">Stoneville</strain>
        <tissue evidence="1">Whole head</tissue>
    </source>
</reference>
<protein>
    <submittedName>
        <fullName evidence="1">Uncharacterized protein</fullName>
    </submittedName>
</protein>
<accession>A0A8J6HHC2</accession>
<name>A0A8J6HHC2_TENMO</name>
<proteinExistence type="predicted"/>
<sequence>MLLSRTDEGNACNLAFYAPFSGADAPPALPEPPPESSDRDFANLFFIWCAYTGGGGRFLPRKRCSISSEIARGWLYSDNGVFVKYELDARPSLLADLFDASGPWRRGMRRCSRREYKPDVVHHPRPSIQTSADILVRKTANCGFQLISTLSKYVGERKFGFRLANSGSFIPEILPDRPWHPLMMTLG</sequence>
<keyword evidence="2" id="KW-1185">Reference proteome</keyword>
<dbReference type="Proteomes" id="UP000719412">
    <property type="component" value="Unassembled WGS sequence"/>
</dbReference>
<dbReference type="EMBL" id="JABDTM020023993">
    <property type="protein sequence ID" value="KAH0814724.1"/>
    <property type="molecule type" value="Genomic_DNA"/>
</dbReference>
<dbReference type="AlphaFoldDB" id="A0A8J6HHC2"/>
<gene>
    <name evidence="1" type="ORF">GEV33_008068</name>
</gene>
<evidence type="ECO:0000313" key="2">
    <source>
        <dbReference type="Proteomes" id="UP000719412"/>
    </source>
</evidence>
<evidence type="ECO:0000313" key="1">
    <source>
        <dbReference type="EMBL" id="KAH0814724.1"/>
    </source>
</evidence>
<organism evidence="1 2">
    <name type="scientific">Tenebrio molitor</name>
    <name type="common">Yellow mealworm beetle</name>
    <dbReference type="NCBI Taxonomy" id="7067"/>
    <lineage>
        <taxon>Eukaryota</taxon>
        <taxon>Metazoa</taxon>
        <taxon>Ecdysozoa</taxon>
        <taxon>Arthropoda</taxon>
        <taxon>Hexapoda</taxon>
        <taxon>Insecta</taxon>
        <taxon>Pterygota</taxon>
        <taxon>Neoptera</taxon>
        <taxon>Endopterygota</taxon>
        <taxon>Coleoptera</taxon>
        <taxon>Polyphaga</taxon>
        <taxon>Cucujiformia</taxon>
        <taxon>Tenebrionidae</taxon>
        <taxon>Tenebrio</taxon>
    </lineage>
</organism>
<comment type="caution">
    <text evidence="1">The sequence shown here is derived from an EMBL/GenBank/DDBJ whole genome shotgun (WGS) entry which is preliminary data.</text>
</comment>
<reference evidence="1" key="2">
    <citation type="submission" date="2021-08" db="EMBL/GenBank/DDBJ databases">
        <authorList>
            <person name="Eriksson T."/>
        </authorList>
    </citation>
    <scope>NUCLEOTIDE SEQUENCE</scope>
    <source>
        <strain evidence="1">Stoneville</strain>
        <tissue evidence="1">Whole head</tissue>
    </source>
</reference>